<evidence type="ECO:0000313" key="1">
    <source>
        <dbReference type="EMBL" id="EQD46740.1"/>
    </source>
</evidence>
<organism evidence="1">
    <name type="scientific">mine drainage metagenome</name>
    <dbReference type="NCBI Taxonomy" id="410659"/>
    <lineage>
        <taxon>unclassified sequences</taxon>
        <taxon>metagenomes</taxon>
        <taxon>ecological metagenomes</taxon>
    </lineage>
</organism>
<proteinExistence type="predicted"/>
<reference evidence="1" key="1">
    <citation type="submission" date="2013-08" db="EMBL/GenBank/DDBJ databases">
        <authorList>
            <person name="Mendez C."/>
            <person name="Richter M."/>
            <person name="Ferrer M."/>
            <person name="Sanchez J."/>
        </authorList>
    </citation>
    <scope>NUCLEOTIDE SEQUENCE</scope>
</reference>
<name>T1AXD3_9ZZZZ</name>
<sequence length="128" mass="14452">MPSNWSWNRGTGPGSPEAEMAQLHDALLRNCRLLASVDMHCRGRSLEEATALFQREGHLARFPAEREALRGTFNPEYFCYTLGKLEILEARRRYREEHPASPLKEFHDHLLALGAPPVGWISGLLSGI</sequence>
<accession>T1AXD3</accession>
<reference evidence="1" key="2">
    <citation type="journal article" date="2014" name="ISME J.">
        <title>Microbial stratification in low pH oxic and suboxic macroscopic growths along an acid mine drainage.</title>
        <authorList>
            <person name="Mendez-Garcia C."/>
            <person name="Mesa V."/>
            <person name="Sprenger R.R."/>
            <person name="Richter M."/>
            <person name="Diez M.S."/>
            <person name="Solano J."/>
            <person name="Bargiela R."/>
            <person name="Golyshina O.V."/>
            <person name="Manteca A."/>
            <person name="Ramos J.L."/>
            <person name="Gallego J.R."/>
            <person name="Llorente I."/>
            <person name="Martins Dos Santos V.A."/>
            <person name="Jensen O.N."/>
            <person name="Pelaez A.I."/>
            <person name="Sanchez J."/>
            <person name="Ferrer M."/>
        </authorList>
    </citation>
    <scope>NUCLEOTIDE SEQUENCE</scope>
</reference>
<gene>
    <name evidence="1" type="ORF">B2A_08764</name>
</gene>
<comment type="caution">
    <text evidence="1">The sequence shown here is derived from an EMBL/GenBank/DDBJ whole genome shotgun (WGS) entry which is preliminary data.</text>
</comment>
<protein>
    <submittedName>
        <fullName evidence="1">Uncharacterized protein</fullName>
    </submittedName>
</protein>
<dbReference type="AlphaFoldDB" id="T1AXD3"/>
<dbReference type="EMBL" id="AUZZ01006316">
    <property type="protein sequence ID" value="EQD46740.1"/>
    <property type="molecule type" value="Genomic_DNA"/>
</dbReference>
<dbReference type="Pfam" id="PF05960">
    <property type="entry name" value="DUF885"/>
    <property type="match status" value="1"/>
</dbReference>
<dbReference type="InterPro" id="IPR010281">
    <property type="entry name" value="DUF885"/>
</dbReference>